<dbReference type="HAMAP" id="MF_00815">
    <property type="entry name" value="ATP_synth_gamma_bact"/>
    <property type="match status" value="1"/>
</dbReference>
<dbReference type="Proteomes" id="UP000034581">
    <property type="component" value="Unassembled WGS sequence"/>
</dbReference>
<dbReference type="InterPro" id="IPR000131">
    <property type="entry name" value="ATP_synth_F1_gsu"/>
</dbReference>
<sequence length="312" mass="35370">MATEKEIRRRIKSAKNIKKITRAMQMVAASKMKKAQDKALAGKVYANIIFHMAGDLAQRGDSTLHPLLIDIREKKNRRLIILISTNKGLCGALNTNLFRFVENWEKNEPGIENDFVTIGKKGQPFVVYLKDQYIADFSKGNSFIENVSAVIRLVEEKFILQEYDEVWIAYSDFKNALIQKPVMKRLLPISLQELLDETKVLKYKTATGAEKKEISPEVFKAEKREEEDFVIEPSIKTLLDALLNSYLEIQLRDAIYEAEASEYSARMVAMKNATDNAGDLIEGLTLEYNKARQAGITNELLDITTAKLGLEG</sequence>
<evidence type="ECO:0000256" key="4">
    <source>
        <dbReference type="ARBA" id="ARBA00022448"/>
    </source>
</evidence>
<dbReference type="Pfam" id="PF00231">
    <property type="entry name" value="ATP-synt"/>
    <property type="match status" value="1"/>
</dbReference>
<dbReference type="Gene3D" id="1.10.287.80">
    <property type="entry name" value="ATP synthase, gamma subunit, helix hairpin domain"/>
    <property type="match status" value="1"/>
</dbReference>
<dbReference type="EMBL" id="LBQB01000001">
    <property type="protein sequence ID" value="KKP70194.1"/>
    <property type="molecule type" value="Genomic_DNA"/>
</dbReference>
<evidence type="ECO:0000256" key="7">
    <source>
        <dbReference type="ARBA" id="ARBA00023136"/>
    </source>
</evidence>
<evidence type="ECO:0000256" key="10">
    <source>
        <dbReference type="HAMAP-Rule" id="MF_00815"/>
    </source>
</evidence>
<dbReference type="GO" id="GO:0046933">
    <property type="term" value="F:proton-transporting ATP synthase activity, rotational mechanism"/>
    <property type="evidence" value="ECO:0007669"/>
    <property type="project" value="UniProtKB-UniRule"/>
</dbReference>
<evidence type="ECO:0000313" key="11">
    <source>
        <dbReference type="EMBL" id="KKP70194.1"/>
    </source>
</evidence>
<organism evidence="11 12">
    <name type="scientific">candidate division CPR3 bacterium GW2011_GWF2_35_18</name>
    <dbReference type="NCBI Taxonomy" id="1618350"/>
    <lineage>
        <taxon>Bacteria</taxon>
        <taxon>Bacteria division CPR3</taxon>
    </lineage>
</organism>
<keyword evidence="7 10" id="KW-0472">Membrane</keyword>
<dbReference type="PANTHER" id="PTHR11693:SF22">
    <property type="entry name" value="ATP SYNTHASE SUBUNIT GAMMA, MITOCHONDRIAL"/>
    <property type="match status" value="1"/>
</dbReference>
<proteinExistence type="inferred from homology"/>
<dbReference type="PATRIC" id="fig|1618350.3.peg.110"/>
<evidence type="ECO:0000256" key="2">
    <source>
        <dbReference type="ARBA" id="ARBA00004170"/>
    </source>
</evidence>
<evidence type="ECO:0000313" key="12">
    <source>
        <dbReference type="Proteomes" id="UP000034581"/>
    </source>
</evidence>
<dbReference type="GO" id="GO:0005524">
    <property type="term" value="F:ATP binding"/>
    <property type="evidence" value="ECO:0007669"/>
    <property type="project" value="UniProtKB-UniRule"/>
</dbReference>
<keyword evidence="5 10" id="KW-0375">Hydrogen ion transport</keyword>
<accession>A0A0G0BL33</accession>
<keyword evidence="9 10" id="KW-0066">ATP synthesis</keyword>
<dbReference type="SUPFAM" id="SSF52943">
    <property type="entry name" value="ATP synthase (F1-ATPase), gamma subunit"/>
    <property type="match status" value="1"/>
</dbReference>
<keyword evidence="6 10" id="KW-0406">Ion transport</keyword>
<gene>
    <name evidence="10" type="primary">atpG</name>
    <name evidence="11" type="ORF">UR67_C0001G0103</name>
</gene>
<name>A0A0G0BL33_UNCC3</name>
<evidence type="ECO:0000256" key="8">
    <source>
        <dbReference type="ARBA" id="ARBA00023196"/>
    </source>
</evidence>
<dbReference type="Gene3D" id="3.40.1380.10">
    <property type="match status" value="1"/>
</dbReference>
<keyword evidence="8 10" id="KW-0139">CF(1)</keyword>
<dbReference type="InterPro" id="IPR035968">
    <property type="entry name" value="ATP_synth_F1_ATPase_gsu"/>
</dbReference>
<evidence type="ECO:0000256" key="9">
    <source>
        <dbReference type="ARBA" id="ARBA00023310"/>
    </source>
</evidence>
<comment type="subunit">
    <text evidence="10">F-type ATPases have 2 components, CF(1) - the catalytic core - and CF(0) - the membrane proton channel. CF(1) has five subunits: alpha(3), beta(3), gamma(1), delta(1), epsilon(1). CF(0) has three main subunits: a, b and c.</text>
</comment>
<dbReference type="GO" id="GO:0042777">
    <property type="term" value="P:proton motive force-driven plasma membrane ATP synthesis"/>
    <property type="evidence" value="ECO:0007669"/>
    <property type="project" value="UniProtKB-UniRule"/>
</dbReference>
<evidence type="ECO:0000256" key="5">
    <source>
        <dbReference type="ARBA" id="ARBA00022781"/>
    </source>
</evidence>
<comment type="subcellular location">
    <subcellularLocation>
        <location evidence="10">Cell membrane</location>
        <topology evidence="10">Peripheral membrane protein</topology>
    </subcellularLocation>
    <subcellularLocation>
        <location evidence="2">Membrane</location>
        <topology evidence="2">Peripheral membrane protein</topology>
    </subcellularLocation>
</comment>
<comment type="function">
    <text evidence="1 10">Produces ATP from ADP in the presence of a proton gradient across the membrane. The gamma chain is believed to be important in regulating ATPase activity and the flow of protons through the CF(0) complex.</text>
</comment>
<dbReference type="AlphaFoldDB" id="A0A0G0BL33"/>
<evidence type="ECO:0000256" key="3">
    <source>
        <dbReference type="ARBA" id="ARBA00007681"/>
    </source>
</evidence>
<dbReference type="NCBIfam" id="TIGR01146">
    <property type="entry name" value="ATPsyn_F1gamma"/>
    <property type="match status" value="1"/>
</dbReference>
<dbReference type="PANTHER" id="PTHR11693">
    <property type="entry name" value="ATP SYNTHASE GAMMA CHAIN"/>
    <property type="match status" value="1"/>
</dbReference>
<dbReference type="STRING" id="1618350.UR67_C0001G0103"/>
<dbReference type="PRINTS" id="PR00126">
    <property type="entry name" value="ATPASEGAMMA"/>
</dbReference>
<comment type="similarity">
    <text evidence="3 10">Belongs to the ATPase gamma chain family.</text>
</comment>
<dbReference type="CDD" id="cd12151">
    <property type="entry name" value="F1-ATPase_gamma"/>
    <property type="match status" value="1"/>
</dbReference>
<keyword evidence="4 10" id="KW-0813">Transport</keyword>
<protein>
    <recommendedName>
        <fullName evidence="10">ATP synthase gamma chain</fullName>
    </recommendedName>
    <alternativeName>
        <fullName evidence="10">ATP synthase F1 sector gamma subunit</fullName>
    </alternativeName>
    <alternativeName>
        <fullName evidence="10">F-ATPase gamma subunit</fullName>
    </alternativeName>
</protein>
<comment type="caution">
    <text evidence="11">The sequence shown here is derived from an EMBL/GenBank/DDBJ whole genome shotgun (WGS) entry which is preliminary data.</text>
</comment>
<dbReference type="GO" id="GO:0045259">
    <property type="term" value="C:proton-transporting ATP synthase complex"/>
    <property type="evidence" value="ECO:0007669"/>
    <property type="project" value="UniProtKB-KW"/>
</dbReference>
<keyword evidence="10" id="KW-1003">Cell membrane</keyword>
<evidence type="ECO:0000256" key="1">
    <source>
        <dbReference type="ARBA" id="ARBA00003456"/>
    </source>
</evidence>
<reference evidence="11 12" key="1">
    <citation type="journal article" date="2015" name="Nature">
        <title>rRNA introns, odd ribosomes, and small enigmatic genomes across a large radiation of phyla.</title>
        <authorList>
            <person name="Brown C.T."/>
            <person name="Hug L.A."/>
            <person name="Thomas B.C."/>
            <person name="Sharon I."/>
            <person name="Castelle C.J."/>
            <person name="Singh A."/>
            <person name="Wilkins M.J."/>
            <person name="Williams K.H."/>
            <person name="Banfield J.F."/>
        </authorList>
    </citation>
    <scope>NUCLEOTIDE SEQUENCE [LARGE SCALE GENOMIC DNA]</scope>
</reference>
<dbReference type="GO" id="GO:0005886">
    <property type="term" value="C:plasma membrane"/>
    <property type="evidence" value="ECO:0007669"/>
    <property type="project" value="UniProtKB-SubCell"/>
</dbReference>
<evidence type="ECO:0000256" key="6">
    <source>
        <dbReference type="ARBA" id="ARBA00023065"/>
    </source>
</evidence>